<gene>
    <name evidence="2" type="ORF">LTRI10_LOCUS19129</name>
</gene>
<dbReference type="SUPFAM" id="SSF50382">
    <property type="entry name" value="Agglutinin"/>
    <property type="match status" value="2"/>
</dbReference>
<evidence type="ECO:0000259" key="1">
    <source>
        <dbReference type="SMART" id="SM00791"/>
    </source>
</evidence>
<organism evidence="2 3">
    <name type="scientific">Linum trigynum</name>
    <dbReference type="NCBI Taxonomy" id="586398"/>
    <lineage>
        <taxon>Eukaryota</taxon>
        <taxon>Viridiplantae</taxon>
        <taxon>Streptophyta</taxon>
        <taxon>Embryophyta</taxon>
        <taxon>Tracheophyta</taxon>
        <taxon>Spermatophyta</taxon>
        <taxon>Magnoliopsida</taxon>
        <taxon>eudicotyledons</taxon>
        <taxon>Gunneridae</taxon>
        <taxon>Pentapetalae</taxon>
        <taxon>rosids</taxon>
        <taxon>fabids</taxon>
        <taxon>Malpighiales</taxon>
        <taxon>Linaceae</taxon>
        <taxon>Linum</taxon>
    </lineage>
</organism>
<dbReference type="PANTHER" id="PTHR39244">
    <property type="entry name" value="NATTERIN-4"/>
    <property type="match status" value="1"/>
</dbReference>
<dbReference type="Proteomes" id="UP001497516">
    <property type="component" value="Chromosome 3"/>
</dbReference>
<feature type="domain" description="Agglutinin" evidence="1">
    <location>
        <begin position="9"/>
        <end position="162"/>
    </location>
</feature>
<sequence length="493" mass="55263">MASSVELPLGLPRTVVLKNKNTHTFLRYTNEEGGQQGLLQFTGKEAASPLAKFNVEASKTTEGLVHIRCASNNKYWRRWKSTNDWIAAAADSPEEDQSKWSCTLFKPIKVEADDQALLVRFLHVQLKHYACLFAGAHPYTFFLFAGAATPNKDLFDVCEVVDREALVVLPQHVVFKGDNGLYLRVGEPTANRNSILEFSGNDIGDPYVGHQVFTTPDGAIQIFATGNQNYWWLGTERFPPFYPSMIYAERRDNPDNNPSTLLWPVKLDKNVIALRHQVNNMFCRRDASTEQGLFLEAGVPTITHEARLQVEEQVLSREIYDVQYRLLDARIYNQKIITAATEDTTNDSPNPVTNTLTLTHTDTKSTQWEDNVTVQLGVTASLTCGIPFIGEASIEVSAEESHSVTWGEQDETSNTLSNQYDATVSPYSKMKVSLVATQGTCDVPFSYTQRDLLFDGTPVTYQKDDGVYTGVNSYNYQYQTKEEPLPNRPPPSA</sequence>
<dbReference type="InterPro" id="IPR036242">
    <property type="entry name" value="Agglutinin_dom_sf"/>
</dbReference>
<accession>A0AAV2DVB8</accession>
<dbReference type="CDD" id="cd20216">
    <property type="entry name" value="PFM_HFR-2-like"/>
    <property type="match status" value="1"/>
</dbReference>
<evidence type="ECO:0000313" key="3">
    <source>
        <dbReference type="Proteomes" id="UP001497516"/>
    </source>
</evidence>
<dbReference type="InterPro" id="IPR008998">
    <property type="entry name" value="Agglutinin"/>
</dbReference>
<protein>
    <recommendedName>
        <fullName evidence="1">Agglutinin domain-containing protein</fullName>
    </recommendedName>
</protein>
<reference evidence="2 3" key="1">
    <citation type="submission" date="2024-04" db="EMBL/GenBank/DDBJ databases">
        <authorList>
            <person name="Fracassetti M."/>
        </authorList>
    </citation>
    <scope>NUCLEOTIDE SEQUENCE [LARGE SCALE GENOMIC DNA]</scope>
</reference>
<dbReference type="AlphaFoldDB" id="A0AAV2DVB8"/>
<feature type="domain" description="Agglutinin" evidence="1">
    <location>
        <begin position="167"/>
        <end position="312"/>
    </location>
</feature>
<dbReference type="EMBL" id="OZ034816">
    <property type="protein sequence ID" value="CAL1377477.1"/>
    <property type="molecule type" value="Genomic_DNA"/>
</dbReference>
<dbReference type="Pfam" id="PF07468">
    <property type="entry name" value="Agglutinin"/>
    <property type="match status" value="2"/>
</dbReference>
<dbReference type="PANTHER" id="PTHR39244:SF5">
    <property type="entry name" value="NATTERIN-3-LIKE"/>
    <property type="match status" value="1"/>
</dbReference>
<dbReference type="SMART" id="SM00791">
    <property type="entry name" value="Agglutinin"/>
    <property type="match status" value="2"/>
</dbReference>
<dbReference type="Gene3D" id="2.170.15.10">
    <property type="entry name" value="Proaerolysin, chain A, domain 3"/>
    <property type="match status" value="1"/>
</dbReference>
<dbReference type="InterPro" id="IPR053237">
    <property type="entry name" value="Natterin_C"/>
</dbReference>
<keyword evidence="3" id="KW-1185">Reference proteome</keyword>
<proteinExistence type="predicted"/>
<name>A0AAV2DVB8_9ROSI</name>
<evidence type="ECO:0000313" key="2">
    <source>
        <dbReference type="EMBL" id="CAL1377477.1"/>
    </source>
</evidence>
<dbReference type="Gene3D" id="2.80.10.50">
    <property type="match status" value="2"/>
</dbReference>
<dbReference type="SUPFAM" id="SSF56973">
    <property type="entry name" value="Aerolisin/ETX pore-forming domain"/>
    <property type="match status" value="1"/>
</dbReference>